<keyword evidence="1" id="KW-0407">Ion channel</keyword>
<dbReference type="GO" id="GO:0005886">
    <property type="term" value="C:plasma membrane"/>
    <property type="evidence" value="ECO:0007669"/>
    <property type="project" value="TreeGrafter"/>
</dbReference>
<dbReference type="InterPro" id="IPR013518">
    <property type="entry name" value="K_chnl_inward-rec_Kir_cyto"/>
</dbReference>
<keyword evidence="2" id="KW-0472">Membrane</keyword>
<evidence type="ECO:0000313" key="4">
    <source>
        <dbReference type="EMBL" id="OQS07276.1"/>
    </source>
</evidence>
<feature type="domain" description="Potassium channel inwardly rectifying transmembrane" evidence="3">
    <location>
        <begin position="19"/>
        <end position="144"/>
    </location>
</feature>
<keyword evidence="1" id="KW-0851">Voltage-gated channel</keyword>
<protein>
    <submittedName>
        <fullName evidence="4">Inward rectifier K channel (IRK-C) family protein</fullName>
    </submittedName>
</protein>
<dbReference type="Proteomes" id="UP000243217">
    <property type="component" value="Unassembled WGS sequence"/>
</dbReference>
<keyword evidence="1" id="KW-0630">Potassium</keyword>
<sequence>MTDNAPRLIDRKGPFKQSRGTWNIRRIRTPEAWKLYFQAPFHTLVNQSLYKVLFWFTVVYLTNLIFFCCMYMVVPKECNVGVTSFAEGWIFSVSVIATIGFGTALNDIFFGSCPSVIFLITLESMMGILINALAFGVVYQRFARGQARASTVAVSNFACVQKIRGNLYFMFQTCEMRKHQLNEAHVRCYAILHRSRHPYHSHHIHHVQSFPM</sequence>
<proteinExistence type="inferred from homology"/>
<dbReference type="GO" id="GO:0034702">
    <property type="term" value="C:monoatomic ion channel complex"/>
    <property type="evidence" value="ECO:0007669"/>
    <property type="project" value="UniProtKB-KW"/>
</dbReference>
<organism evidence="4 5">
    <name type="scientific">Thraustotheca clavata</name>
    <dbReference type="NCBI Taxonomy" id="74557"/>
    <lineage>
        <taxon>Eukaryota</taxon>
        <taxon>Sar</taxon>
        <taxon>Stramenopiles</taxon>
        <taxon>Oomycota</taxon>
        <taxon>Saprolegniomycetes</taxon>
        <taxon>Saprolegniales</taxon>
        <taxon>Achlyaceae</taxon>
        <taxon>Thraustotheca</taxon>
    </lineage>
</organism>
<dbReference type="STRING" id="74557.A0A1W0AAF8"/>
<evidence type="ECO:0000259" key="3">
    <source>
        <dbReference type="Pfam" id="PF01007"/>
    </source>
</evidence>
<dbReference type="GO" id="GO:1990573">
    <property type="term" value="P:potassium ion import across plasma membrane"/>
    <property type="evidence" value="ECO:0007669"/>
    <property type="project" value="TreeGrafter"/>
</dbReference>
<comment type="subcellular location">
    <subcellularLocation>
        <location evidence="1">Membrane</location>
        <topology evidence="1">Multi-pass membrane protein</topology>
    </subcellularLocation>
</comment>
<dbReference type="Gene3D" id="1.10.287.70">
    <property type="match status" value="1"/>
</dbReference>
<dbReference type="EMBL" id="JNBS01000256">
    <property type="protein sequence ID" value="OQS07276.1"/>
    <property type="molecule type" value="Genomic_DNA"/>
</dbReference>
<dbReference type="InterPro" id="IPR016449">
    <property type="entry name" value="K_chnl_inward-rec_Kir"/>
</dbReference>
<feature type="transmembrane region" description="Helical" evidence="2">
    <location>
        <begin position="117"/>
        <end position="139"/>
    </location>
</feature>
<dbReference type="PANTHER" id="PTHR11767:SF103">
    <property type="entry name" value="POTASSIUM CHANNEL INWARDLY RECTIFYING TRANSMEMBRANE DOMAIN-CONTAINING PROTEIN"/>
    <property type="match status" value="1"/>
</dbReference>
<dbReference type="PANTHER" id="PTHR11767">
    <property type="entry name" value="INWARD RECTIFIER POTASSIUM CHANNEL"/>
    <property type="match status" value="1"/>
</dbReference>
<dbReference type="GO" id="GO:0005242">
    <property type="term" value="F:inward rectifier potassium channel activity"/>
    <property type="evidence" value="ECO:0007669"/>
    <property type="project" value="InterPro"/>
</dbReference>
<dbReference type="AlphaFoldDB" id="A0A1W0AAF8"/>
<reference evidence="4 5" key="1">
    <citation type="journal article" date="2014" name="Genome Biol. Evol.">
        <title>The secreted proteins of Achlya hypogyna and Thraustotheca clavata identify the ancestral oomycete secretome and reveal gene acquisitions by horizontal gene transfer.</title>
        <authorList>
            <person name="Misner I."/>
            <person name="Blouin N."/>
            <person name="Leonard G."/>
            <person name="Richards T.A."/>
            <person name="Lane C.E."/>
        </authorList>
    </citation>
    <scope>NUCLEOTIDE SEQUENCE [LARGE SCALE GENOMIC DNA]</scope>
    <source>
        <strain evidence="4 5">ATCC 34112</strain>
    </source>
</reference>
<feature type="transmembrane region" description="Helical" evidence="2">
    <location>
        <begin position="86"/>
        <end position="105"/>
    </location>
</feature>
<accession>A0A1W0AAF8</accession>
<keyword evidence="1" id="KW-0633">Potassium transport</keyword>
<keyword evidence="1 2" id="KW-0812">Transmembrane</keyword>
<feature type="non-terminal residue" evidence="4">
    <location>
        <position position="212"/>
    </location>
</feature>
<dbReference type="InterPro" id="IPR040445">
    <property type="entry name" value="Kir_TM"/>
</dbReference>
<keyword evidence="2" id="KW-1133">Transmembrane helix</keyword>
<comment type="similarity">
    <text evidence="1">Belongs to the inward rectifier-type potassium channel (TC 1.A.2.1) family.</text>
</comment>
<comment type="caution">
    <text evidence="4">The sequence shown here is derived from an EMBL/GenBank/DDBJ whole genome shotgun (WGS) entry which is preliminary data.</text>
</comment>
<name>A0A1W0AAF8_9STRA</name>
<dbReference type="OrthoDB" id="273257at2759"/>
<gene>
    <name evidence="4" type="ORF">THRCLA_20186</name>
</gene>
<dbReference type="GO" id="GO:0034765">
    <property type="term" value="P:regulation of monoatomic ion transmembrane transport"/>
    <property type="evidence" value="ECO:0007669"/>
    <property type="project" value="TreeGrafter"/>
</dbReference>
<keyword evidence="1" id="KW-0813">Transport</keyword>
<evidence type="ECO:0000256" key="1">
    <source>
        <dbReference type="RuleBase" id="RU003822"/>
    </source>
</evidence>
<evidence type="ECO:0000313" key="5">
    <source>
        <dbReference type="Proteomes" id="UP000243217"/>
    </source>
</evidence>
<dbReference type="SUPFAM" id="SSF81324">
    <property type="entry name" value="Voltage-gated potassium channels"/>
    <property type="match status" value="1"/>
</dbReference>
<feature type="transmembrane region" description="Helical" evidence="2">
    <location>
        <begin position="52"/>
        <end position="74"/>
    </location>
</feature>
<dbReference type="Pfam" id="PF01007">
    <property type="entry name" value="IRK"/>
    <property type="match status" value="1"/>
</dbReference>
<keyword evidence="5" id="KW-1185">Reference proteome</keyword>
<dbReference type="Gene3D" id="2.60.40.1400">
    <property type="entry name" value="G protein-activated inward rectifier potassium channel 1"/>
    <property type="match status" value="1"/>
</dbReference>
<evidence type="ECO:0000256" key="2">
    <source>
        <dbReference type="SAM" id="Phobius"/>
    </source>
</evidence>
<keyword evidence="1" id="KW-0406">Ion transport</keyword>